<comment type="caution">
    <text evidence="1">The sequence shown here is derived from an EMBL/GenBank/DDBJ whole genome shotgun (WGS) entry which is preliminary data.</text>
</comment>
<evidence type="ECO:0000313" key="1">
    <source>
        <dbReference type="EMBL" id="KAG0145556.1"/>
    </source>
</evidence>
<sequence length="237" mass="26747">MGFRFLKGLKTQFDTSPSDRLRMVSHSISGQRLKSPPSRLFSANLEPSMPSANFKPSMGYVRVVGPLVAGRDATLALEPRSTSRFERSRVQTSNQIEAYSPTGLMVTSFPSSTVLDLYLENLDPSRVFDVRVVTPLLGLSLIFWFDCFQPKPAELGFPFRTPRLLPNLESTGFTSRSAPVVYLYPTRPVRNFRLPSIGSWPDFPSLNTRLHYEQIHRTISPSDHTTLFPISNHTVLR</sequence>
<keyword evidence="2" id="KW-1185">Reference proteome</keyword>
<dbReference type="EMBL" id="MU167274">
    <property type="protein sequence ID" value="KAG0145556.1"/>
    <property type="molecule type" value="Genomic_DNA"/>
</dbReference>
<dbReference type="AlphaFoldDB" id="A0A9P6NEW1"/>
<proteinExistence type="predicted"/>
<evidence type="ECO:0000313" key="2">
    <source>
        <dbReference type="Proteomes" id="UP000886653"/>
    </source>
</evidence>
<accession>A0A9P6NEW1</accession>
<name>A0A9P6NEW1_9BASI</name>
<protein>
    <submittedName>
        <fullName evidence="1">Uncharacterized protein</fullName>
    </submittedName>
</protein>
<organism evidence="1 2">
    <name type="scientific">Cronartium quercuum f. sp. fusiforme G11</name>
    <dbReference type="NCBI Taxonomy" id="708437"/>
    <lineage>
        <taxon>Eukaryota</taxon>
        <taxon>Fungi</taxon>
        <taxon>Dikarya</taxon>
        <taxon>Basidiomycota</taxon>
        <taxon>Pucciniomycotina</taxon>
        <taxon>Pucciniomycetes</taxon>
        <taxon>Pucciniales</taxon>
        <taxon>Coleosporiaceae</taxon>
        <taxon>Cronartium</taxon>
    </lineage>
</organism>
<reference evidence="1" key="1">
    <citation type="submission" date="2013-11" db="EMBL/GenBank/DDBJ databases">
        <title>Genome sequence of the fusiform rust pathogen reveals effectors for host alternation and coevolution with pine.</title>
        <authorList>
            <consortium name="DOE Joint Genome Institute"/>
            <person name="Smith K."/>
            <person name="Pendleton A."/>
            <person name="Kubisiak T."/>
            <person name="Anderson C."/>
            <person name="Salamov A."/>
            <person name="Aerts A."/>
            <person name="Riley R."/>
            <person name="Clum A."/>
            <person name="Lindquist E."/>
            <person name="Ence D."/>
            <person name="Campbell M."/>
            <person name="Kronenberg Z."/>
            <person name="Feau N."/>
            <person name="Dhillon B."/>
            <person name="Hamelin R."/>
            <person name="Burleigh J."/>
            <person name="Smith J."/>
            <person name="Yandell M."/>
            <person name="Nelson C."/>
            <person name="Grigoriev I."/>
            <person name="Davis J."/>
        </authorList>
    </citation>
    <scope>NUCLEOTIDE SEQUENCE</scope>
    <source>
        <strain evidence="1">G11</strain>
    </source>
</reference>
<dbReference type="Proteomes" id="UP000886653">
    <property type="component" value="Unassembled WGS sequence"/>
</dbReference>
<gene>
    <name evidence="1" type="ORF">CROQUDRAFT_107720</name>
</gene>